<evidence type="ECO:0000313" key="3">
    <source>
        <dbReference type="Proteomes" id="UP000196053"/>
    </source>
</evidence>
<dbReference type="OrthoDB" id="9805474at2"/>
<evidence type="ECO:0000259" key="1">
    <source>
        <dbReference type="PROSITE" id="PS50883"/>
    </source>
</evidence>
<dbReference type="AlphaFoldDB" id="A0A0K8J7M8"/>
<reference evidence="3" key="1">
    <citation type="submission" date="2015-09" db="EMBL/GenBank/DDBJ databases">
        <authorList>
            <person name="Wibberg D."/>
        </authorList>
    </citation>
    <scope>NUCLEOTIDE SEQUENCE [LARGE SCALE GENOMIC DNA]</scope>
    <source>
        <strain evidence="3">SD1D</strain>
    </source>
</reference>
<dbReference type="Gene3D" id="3.20.20.450">
    <property type="entry name" value="EAL domain"/>
    <property type="match status" value="1"/>
</dbReference>
<accession>A0A0K8J7M8</accession>
<dbReference type="PANTHER" id="PTHR33121:SF70">
    <property type="entry name" value="SIGNALING PROTEIN YKOW"/>
    <property type="match status" value="1"/>
</dbReference>
<dbReference type="InterPro" id="IPR035919">
    <property type="entry name" value="EAL_sf"/>
</dbReference>
<dbReference type="KEGG" id="hsd:SD1D_1911"/>
<dbReference type="EMBL" id="LN879430">
    <property type="protein sequence ID" value="CUH93449.1"/>
    <property type="molecule type" value="Genomic_DNA"/>
</dbReference>
<proteinExistence type="predicted"/>
<gene>
    <name evidence="2" type="ORF">SD1D_1911</name>
</gene>
<protein>
    <recommendedName>
        <fullName evidence="1">EAL domain-containing protein</fullName>
    </recommendedName>
</protein>
<dbReference type="SMART" id="SM00052">
    <property type="entry name" value="EAL"/>
    <property type="match status" value="1"/>
</dbReference>
<organism evidence="2 3">
    <name type="scientific">Herbinix luporum</name>
    <dbReference type="NCBI Taxonomy" id="1679721"/>
    <lineage>
        <taxon>Bacteria</taxon>
        <taxon>Bacillati</taxon>
        <taxon>Bacillota</taxon>
        <taxon>Clostridia</taxon>
        <taxon>Lachnospirales</taxon>
        <taxon>Lachnospiraceae</taxon>
        <taxon>Herbinix</taxon>
    </lineage>
</organism>
<dbReference type="PANTHER" id="PTHR33121">
    <property type="entry name" value="CYCLIC DI-GMP PHOSPHODIESTERASE PDEF"/>
    <property type="match status" value="1"/>
</dbReference>
<dbReference type="CDD" id="cd01948">
    <property type="entry name" value="EAL"/>
    <property type="match status" value="1"/>
</dbReference>
<dbReference type="PROSITE" id="PS50883">
    <property type="entry name" value="EAL"/>
    <property type="match status" value="1"/>
</dbReference>
<keyword evidence="3" id="KW-1185">Reference proteome</keyword>
<dbReference type="RefSeq" id="WP_157893118.1">
    <property type="nucleotide sequence ID" value="NZ_LN879430.1"/>
</dbReference>
<name>A0A0K8J7M8_9FIRM</name>
<dbReference type="SUPFAM" id="SSF141868">
    <property type="entry name" value="EAL domain-like"/>
    <property type="match status" value="1"/>
</dbReference>
<dbReference type="Pfam" id="PF00563">
    <property type="entry name" value="EAL"/>
    <property type="match status" value="1"/>
</dbReference>
<dbReference type="InterPro" id="IPR050706">
    <property type="entry name" value="Cyclic-di-GMP_PDE-like"/>
</dbReference>
<feature type="domain" description="EAL" evidence="1">
    <location>
        <begin position="33"/>
        <end position="287"/>
    </location>
</feature>
<dbReference type="InterPro" id="IPR001633">
    <property type="entry name" value="EAL_dom"/>
</dbReference>
<dbReference type="GO" id="GO:0071111">
    <property type="term" value="F:cyclic-guanylate-specific phosphodiesterase activity"/>
    <property type="evidence" value="ECO:0007669"/>
    <property type="project" value="InterPro"/>
</dbReference>
<dbReference type="Proteomes" id="UP000196053">
    <property type="component" value="Chromosome I"/>
</dbReference>
<evidence type="ECO:0000313" key="2">
    <source>
        <dbReference type="EMBL" id="CUH93449.1"/>
    </source>
</evidence>
<sequence length="289" mass="33325">MAKVKDKYRHIRESKPRLYLNSFKDQIKNNVCQARLINKIHIGIDRDEFTLFYQPEYNLVTKEITGVEALVRWVPSGNGIIYPEAFIPIAEKSQIIYQLERMIIHKALQQKLQWEREGLGHIELSINLSSKSLESEKDFTNIERILSSYKVNYKTIIFEITETMVITNINIVMERLNRLRKHGIRIALDDFGTGYSSLIHLIRLPIDIIKIDRSFIKSIPDCNGEKTITKSILGMAHGLNYKVVAEGIETKEQLKYLQQNACEGGQGFLLCIPLPSYKVTDVIKGKKLM</sequence>